<dbReference type="NCBIfam" id="TIGR02095">
    <property type="entry name" value="glgA"/>
    <property type="match status" value="1"/>
</dbReference>
<dbReference type="HAMAP" id="MF_00484">
    <property type="entry name" value="Glycogen_synth"/>
    <property type="match status" value="1"/>
</dbReference>
<dbReference type="Pfam" id="PF08323">
    <property type="entry name" value="Glyco_transf_5"/>
    <property type="match status" value="1"/>
</dbReference>
<dbReference type="NCBIfam" id="NF010699">
    <property type="entry name" value="PRK14099.1"/>
    <property type="match status" value="1"/>
</dbReference>
<keyword evidence="5 8" id="KW-0328">Glycosyltransferase</keyword>
<evidence type="ECO:0000256" key="4">
    <source>
        <dbReference type="ARBA" id="ARBA00010281"/>
    </source>
</evidence>
<feature type="domain" description="Starch synthase catalytic" evidence="10">
    <location>
        <begin position="7"/>
        <end position="239"/>
    </location>
</feature>
<dbReference type="InterPro" id="IPR001296">
    <property type="entry name" value="Glyco_trans_1"/>
</dbReference>
<gene>
    <name evidence="8" type="primary">glgA</name>
    <name evidence="11" type="ORF">HNR60_004177</name>
</gene>
<dbReference type="NCBIfam" id="NF001899">
    <property type="entry name" value="PRK00654.1-2"/>
    <property type="match status" value="1"/>
</dbReference>
<evidence type="ECO:0000256" key="3">
    <source>
        <dbReference type="ARBA" id="ARBA00004964"/>
    </source>
</evidence>
<dbReference type="InterPro" id="IPR011835">
    <property type="entry name" value="GS/SS"/>
</dbReference>
<proteinExistence type="inferred from homology"/>
<dbReference type="AlphaFoldDB" id="A0A7W8E107"/>
<evidence type="ECO:0000256" key="7">
    <source>
        <dbReference type="ARBA" id="ARBA00023056"/>
    </source>
</evidence>
<dbReference type="GO" id="GO:0005978">
    <property type="term" value="P:glycogen biosynthetic process"/>
    <property type="evidence" value="ECO:0007669"/>
    <property type="project" value="UniProtKB-UniRule"/>
</dbReference>
<evidence type="ECO:0000313" key="12">
    <source>
        <dbReference type="Proteomes" id="UP000542353"/>
    </source>
</evidence>
<evidence type="ECO:0000256" key="5">
    <source>
        <dbReference type="ARBA" id="ARBA00022676"/>
    </source>
</evidence>
<dbReference type="RefSeq" id="WP_184261593.1">
    <property type="nucleotide sequence ID" value="NZ_JACHIH010000035.1"/>
</dbReference>
<comment type="function">
    <text evidence="2 8">Synthesizes alpha-1,4-glucan chains using ADP-glucose.</text>
</comment>
<keyword evidence="12" id="KW-1185">Reference proteome</keyword>
<dbReference type="GO" id="GO:0004373">
    <property type="term" value="F:alpha-1,4-glucan glucosyltransferase (UDP-glucose donor) activity"/>
    <property type="evidence" value="ECO:0007669"/>
    <property type="project" value="InterPro"/>
</dbReference>
<dbReference type="Gene3D" id="3.40.50.2000">
    <property type="entry name" value="Glycogen Phosphorylase B"/>
    <property type="match status" value="2"/>
</dbReference>
<keyword evidence="6 8" id="KW-0808">Transferase</keyword>
<protein>
    <recommendedName>
        <fullName evidence="8">Glycogen synthase</fullName>
        <ecNumber evidence="8">2.4.1.21</ecNumber>
    </recommendedName>
    <alternativeName>
        <fullName evidence="8">Starch [bacterial glycogen] synthase</fullName>
    </alternativeName>
</protein>
<comment type="similarity">
    <text evidence="4 8">Belongs to the glycosyltransferase 1 family. Bacterial/plant glycogen synthase subfamily.</text>
</comment>
<dbReference type="CDD" id="cd03791">
    <property type="entry name" value="GT5_Glycogen_synthase_DULL1-like"/>
    <property type="match status" value="1"/>
</dbReference>
<dbReference type="GO" id="GO:0009011">
    <property type="term" value="F:alpha-1,4-glucan glucosyltransferase (ADP-glucose donor) activity"/>
    <property type="evidence" value="ECO:0007669"/>
    <property type="project" value="UniProtKB-UniRule"/>
</dbReference>
<evidence type="ECO:0000256" key="6">
    <source>
        <dbReference type="ARBA" id="ARBA00022679"/>
    </source>
</evidence>
<evidence type="ECO:0000259" key="10">
    <source>
        <dbReference type="Pfam" id="PF08323"/>
    </source>
</evidence>
<dbReference type="UniPathway" id="UPA00164"/>
<dbReference type="SUPFAM" id="SSF53756">
    <property type="entry name" value="UDP-Glycosyltransferase/glycogen phosphorylase"/>
    <property type="match status" value="1"/>
</dbReference>
<organism evidence="11 12">
    <name type="scientific">Rhodopseudomonas rhenobacensis</name>
    <dbReference type="NCBI Taxonomy" id="87461"/>
    <lineage>
        <taxon>Bacteria</taxon>
        <taxon>Pseudomonadati</taxon>
        <taxon>Pseudomonadota</taxon>
        <taxon>Alphaproteobacteria</taxon>
        <taxon>Hyphomicrobiales</taxon>
        <taxon>Nitrobacteraceae</taxon>
        <taxon>Rhodopseudomonas</taxon>
    </lineage>
</organism>
<dbReference type="GO" id="GO:0005829">
    <property type="term" value="C:cytosol"/>
    <property type="evidence" value="ECO:0007669"/>
    <property type="project" value="TreeGrafter"/>
</dbReference>
<dbReference type="PANTHER" id="PTHR45825">
    <property type="entry name" value="GRANULE-BOUND STARCH SYNTHASE 1, CHLOROPLASTIC/AMYLOPLASTIC"/>
    <property type="match status" value="1"/>
</dbReference>
<evidence type="ECO:0000313" key="11">
    <source>
        <dbReference type="EMBL" id="MBB5049400.1"/>
    </source>
</evidence>
<comment type="catalytic activity">
    <reaction evidence="1 8">
        <text>[(1-&gt;4)-alpha-D-glucosyl](n) + ADP-alpha-D-glucose = [(1-&gt;4)-alpha-D-glucosyl](n+1) + ADP + H(+)</text>
        <dbReference type="Rhea" id="RHEA:18189"/>
        <dbReference type="Rhea" id="RHEA-COMP:9584"/>
        <dbReference type="Rhea" id="RHEA-COMP:9587"/>
        <dbReference type="ChEBI" id="CHEBI:15378"/>
        <dbReference type="ChEBI" id="CHEBI:15444"/>
        <dbReference type="ChEBI" id="CHEBI:57498"/>
        <dbReference type="ChEBI" id="CHEBI:456216"/>
        <dbReference type="EC" id="2.4.1.21"/>
    </reaction>
</comment>
<dbReference type="Pfam" id="PF00534">
    <property type="entry name" value="Glycos_transf_1"/>
    <property type="match status" value="1"/>
</dbReference>
<dbReference type="Proteomes" id="UP000542353">
    <property type="component" value="Unassembled WGS sequence"/>
</dbReference>
<accession>A0A7W8E107</accession>
<dbReference type="InterPro" id="IPR013534">
    <property type="entry name" value="Starch_synth_cat_dom"/>
</dbReference>
<evidence type="ECO:0000256" key="2">
    <source>
        <dbReference type="ARBA" id="ARBA00002764"/>
    </source>
</evidence>
<dbReference type="PANTHER" id="PTHR45825:SF11">
    <property type="entry name" value="ALPHA AMYLASE DOMAIN-CONTAINING PROTEIN"/>
    <property type="match status" value="1"/>
</dbReference>
<feature type="binding site" evidence="8">
    <location>
        <position position="18"/>
    </location>
    <ligand>
        <name>ADP-alpha-D-glucose</name>
        <dbReference type="ChEBI" id="CHEBI:57498"/>
    </ligand>
</feature>
<evidence type="ECO:0000259" key="9">
    <source>
        <dbReference type="Pfam" id="PF00534"/>
    </source>
</evidence>
<evidence type="ECO:0000256" key="8">
    <source>
        <dbReference type="HAMAP-Rule" id="MF_00484"/>
    </source>
</evidence>
<dbReference type="EMBL" id="JACHIH010000035">
    <property type="protein sequence ID" value="MBB5049400.1"/>
    <property type="molecule type" value="Genomic_DNA"/>
</dbReference>
<reference evidence="11 12" key="1">
    <citation type="submission" date="2020-08" db="EMBL/GenBank/DDBJ databases">
        <title>Genomic Encyclopedia of Type Strains, Phase IV (KMG-IV): sequencing the most valuable type-strain genomes for metagenomic binning, comparative biology and taxonomic classification.</title>
        <authorList>
            <person name="Goeker M."/>
        </authorList>
    </citation>
    <scope>NUCLEOTIDE SEQUENCE [LARGE SCALE GENOMIC DNA]</scope>
    <source>
        <strain evidence="11 12">DSM 12706</strain>
    </source>
</reference>
<keyword evidence="7 8" id="KW-0320">Glycogen biosynthesis</keyword>
<sequence>MTPVTALSVASEIYPLIKTGGLADVAGALPSALLRHGITMRTLVPGYPAVMAGIESALPVHSFSMLFGGPARLLTAHKGNLELLVLDAPHLYNRPGSPYSAPDGKDWPDNAYRFAALARTAAEIGQGLVPSFVPDLVHAHDWQAGLTAAYLRYSGKPSPATVFTVHNLAFQGQFPRELLATLGLPPGAFSVDGVEYYGSIGYMKAGLQLSDRITTVSPAYALEIQGPEAGMGLDGLLRQRSAQLTGILNGIDEAVWNPATDKRITATYDLATLSARAANTRSVRELFDLSPDPDRLLLGVISRLSWQKGLDLLLEALPVLRAERIQLALLGAGDPDLEARFKAAAEAYPGEIGVMIGYDEDLAHLIQAGADALLVPSRFEPCGLTQLCALRYGAVPVVARVGGLSDTVVDANEMAIAAGVATGVQFSPVTGDMLSAALGKTRALFADRAAWQALQRNGMSADVSWRNPAQHYAQLYRSLLASRPRSNA</sequence>
<feature type="domain" description="Glycosyl transferase family 1" evidence="9">
    <location>
        <begin position="291"/>
        <end position="412"/>
    </location>
</feature>
<comment type="pathway">
    <text evidence="3 8">Glycan biosynthesis; glycogen biosynthesis.</text>
</comment>
<dbReference type="EC" id="2.4.1.21" evidence="8"/>
<comment type="caution">
    <text evidence="11">The sequence shown here is derived from an EMBL/GenBank/DDBJ whole genome shotgun (WGS) entry which is preliminary data.</text>
</comment>
<name>A0A7W8E107_9BRAD</name>
<evidence type="ECO:0000256" key="1">
    <source>
        <dbReference type="ARBA" id="ARBA00001478"/>
    </source>
</evidence>